<protein>
    <recommendedName>
        <fullName evidence="5">Apoptosis regulator Bcl-2 family BH4 domain-containing protein</fullName>
    </recommendedName>
</protein>
<dbReference type="AlphaFoldDB" id="W9YMR3"/>
<dbReference type="OrthoDB" id="10265971at2759"/>
<evidence type="ECO:0000313" key="3">
    <source>
        <dbReference type="EMBL" id="EXJ90955.1"/>
    </source>
</evidence>
<evidence type="ECO:0000256" key="2">
    <source>
        <dbReference type="SAM" id="MobiDB-lite"/>
    </source>
</evidence>
<keyword evidence="1" id="KW-0560">Oxidoreductase</keyword>
<dbReference type="GO" id="GO:0016491">
    <property type="term" value="F:oxidoreductase activity"/>
    <property type="evidence" value="ECO:0007669"/>
    <property type="project" value="UniProtKB-KW"/>
</dbReference>
<dbReference type="Proteomes" id="UP000019484">
    <property type="component" value="Unassembled WGS sequence"/>
</dbReference>
<feature type="region of interest" description="Disordered" evidence="2">
    <location>
        <begin position="213"/>
        <end position="266"/>
    </location>
</feature>
<dbReference type="STRING" id="1182541.W9YMR3"/>
<gene>
    <name evidence="3" type="ORF">A1O1_04062</name>
</gene>
<reference evidence="3 4" key="1">
    <citation type="submission" date="2013-03" db="EMBL/GenBank/DDBJ databases">
        <title>The Genome Sequence of Capronia coronata CBS 617.96.</title>
        <authorList>
            <consortium name="The Broad Institute Genomics Platform"/>
            <person name="Cuomo C."/>
            <person name="de Hoog S."/>
            <person name="Gorbushina A."/>
            <person name="Walker B."/>
            <person name="Young S.K."/>
            <person name="Zeng Q."/>
            <person name="Gargeya S."/>
            <person name="Fitzgerald M."/>
            <person name="Haas B."/>
            <person name="Abouelleil A."/>
            <person name="Allen A.W."/>
            <person name="Alvarado L."/>
            <person name="Arachchi H.M."/>
            <person name="Berlin A.M."/>
            <person name="Chapman S.B."/>
            <person name="Gainer-Dewar J."/>
            <person name="Goldberg J."/>
            <person name="Griggs A."/>
            <person name="Gujja S."/>
            <person name="Hansen M."/>
            <person name="Howarth C."/>
            <person name="Imamovic A."/>
            <person name="Ireland A."/>
            <person name="Larimer J."/>
            <person name="McCowan C."/>
            <person name="Murphy C."/>
            <person name="Pearson M."/>
            <person name="Poon T.W."/>
            <person name="Priest M."/>
            <person name="Roberts A."/>
            <person name="Saif S."/>
            <person name="Shea T."/>
            <person name="Sisk P."/>
            <person name="Sykes S."/>
            <person name="Wortman J."/>
            <person name="Nusbaum C."/>
            <person name="Birren B."/>
        </authorList>
    </citation>
    <scope>NUCLEOTIDE SEQUENCE [LARGE SCALE GENOMIC DNA]</scope>
    <source>
        <strain evidence="3 4">CBS 617.96</strain>
    </source>
</reference>
<dbReference type="GeneID" id="19158948"/>
<dbReference type="PANTHER" id="PTHR35870">
    <property type="entry name" value="PROTEIN, PUTATIVE (AFU_ORTHOLOGUE AFUA_5G03330)-RELATED"/>
    <property type="match status" value="1"/>
</dbReference>
<organism evidence="3 4">
    <name type="scientific">Capronia coronata CBS 617.96</name>
    <dbReference type="NCBI Taxonomy" id="1182541"/>
    <lineage>
        <taxon>Eukaryota</taxon>
        <taxon>Fungi</taxon>
        <taxon>Dikarya</taxon>
        <taxon>Ascomycota</taxon>
        <taxon>Pezizomycotina</taxon>
        <taxon>Eurotiomycetes</taxon>
        <taxon>Chaetothyriomycetidae</taxon>
        <taxon>Chaetothyriales</taxon>
        <taxon>Herpotrichiellaceae</taxon>
        <taxon>Capronia</taxon>
    </lineage>
</organism>
<feature type="compositionally biased region" description="Basic residues" evidence="2">
    <location>
        <begin position="226"/>
        <end position="238"/>
    </location>
</feature>
<dbReference type="eggNOG" id="ENOG502QVA4">
    <property type="taxonomic scope" value="Eukaryota"/>
</dbReference>
<proteinExistence type="predicted"/>
<sequence>MFSSFLNLSIPKFGFGRASGSQPIKIPPVEVHDVEVSSDKRGRRLKHLLKLNHATFSILYNQLRFHNHTPHILGSAYLLGGTADQLNEIYEDAASNEGHEPWTESPSEIALHDYRDFLGKREYQRAFVDFFEDQLVLHGYDWKEIVEHFLFERGAPKSSDTAPPIFNCLTAGLGHPLIHLGYAYELNSREVAMEALGLAATCYDGKLARLLDGDDGENSTSDPHPQPHHPSTHSHSHTRSLSLSHNHSHSAQSTNPNPSPNPPTTYPTNDLFEVFACVRDDSRLDAAFDHLGGDNLSHLLSDPTLTSVLLEHWRAWQITDPTADFAQSQALAAALLISGNSNLSPSVGGHDYGYDFFLVHLLTTSHAVRVLVSFLDPQHHLPLVREWLLITLAIYIAQLRPPVKREYVTEYDLEGRDWGFVVHEALEGTYRLDAHFVKACRALKEAARVWGDDKGENYYLKAAVRFASEFDGWGGFGAEDETEVREVRDSKAKDKAKAY</sequence>
<dbReference type="InterPro" id="IPR025337">
    <property type="entry name" value="Questin_oxidase-like"/>
</dbReference>
<dbReference type="Pfam" id="PF14027">
    <property type="entry name" value="Questin_oxidase"/>
    <property type="match status" value="1"/>
</dbReference>
<dbReference type="RefSeq" id="XP_007723149.1">
    <property type="nucleotide sequence ID" value="XM_007724959.1"/>
</dbReference>
<evidence type="ECO:0000313" key="4">
    <source>
        <dbReference type="Proteomes" id="UP000019484"/>
    </source>
</evidence>
<feature type="compositionally biased region" description="Low complexity" evidence="2">
    <location>
        <begin position="239"/>
        <end position="256"/>
    </location>
</feature>
<dbReference type="HOGENOM" id="CLU_036627_0_0_1"/>
<evidence type="ECO:0000256" key="1">
    <source>
        <dbReference type="ARBA" id="ARBA00023002"/>
    </source>
</evidence>
<accession>W9YMR3</accession>
<comment type="caution">
    <text evidence="3">The sequence shown here is derived from an EMBL/GenBank/DDBJ whole genome shotgun (WGS) entry which is preliminary data.</text>
</comment>
<evidence type="ECO:0008006" key="5">
    <source>
        <dbReference type="Google" id="ProtNLM"/>
    </source>
</evidence>
<dbReference type="EMBL" id="AMWN01000003">
    <property type="protein sequence ID" value="EXJ90955.1"/>
    <property type="molecule type" value="Genomic_DNA"/>
</dbReference>
<keyword evidence="4" id="KW-1185">Reference proteome</keyword>
<name>W9YMR3_9EURO</name>
<dbReference type="PANTHER" id="PTHR35870:SF6">
    <property type="entry name" value="MGS207 PROTEIN"/>
    <property type="match status" value="1"/>
</dbReference>